<evidence type="ECO:0000256" key="11">
    <source>
        <dbReference type="ARBA" id="ARBA00023049"/>
    </source>
</evidence>
<reference evidence="15 16" key="1">
    <citation type="journal article" date="2013" name="Stand. Genomic Sci.">
        <title>Genomic Encyclopedia of Type Strains, Phase I: The one thousand microbial genomes (KMG-I) project.</title>
        <authorList>
            <person name="Kyrpides N.C."/>
            <person name="Woyke T."/>
            <person name="Eisen J.A."/>
            <person name="Garrity G."/>
            <person name="Lilburn T.G."/>
            <person name="Beck B.J."/>
            <person name="Whitman W.B."/>
            <person name="Hugenholtz P."/>
            <person name="Klenk H.P."/>
        </authorList>
    </citation>
    <scope>NUCLEOTIDE SEQUENCE [LARGE SCALE GENOMIC DNA]</scope>
    <source>
        <strain evidence="15 16">DSM 13484</strain>
    </source>
</reference>
<dbReference type="CDD" id="cd09603">
    <property type="entry name" value="M1_APN_like"/>
    <property type="match status" value="1"/>
</dbReference>
<dbReference type="PRINTS" id="PR00756">
    <property type="entry name" value="ALADIPTASE"/>
</dbReference>
<feature type="chain" id="PRO_5022008566" description="Aminopeptidase N" evidence="12">
    <location>
        <begin position="26"/>
        <end position="834"/>
    </location>
</feature>
<evidence type="ECO:0000256" key="12">
    <source>
        <dbReference type="SAM" id="SignalP"/>
    </source>
</evidence>
<keyword evidence="9" id="KW-0378">Hydrolase</keyword>
<dbReference type="Proteomes" id="UP000316778">
    <property type="component" value="Unassembled WGS sequence"/>
</dbReference>
<dbReference type="EMBL" id="VLLG01000007">
    <property type="protein sequence ID" value="TWI82113.1"/>
    <property type="molecule type" value="Genomic_DNA"/>
</dbReference>
<dbReference type="Pfam" id="PF17900">
    <property type="entry name" value="Peptidase_M1_N"/>
    <property type="match status" value="1"/>
</dbReference>
<proteinExistence type="inferred from homology"/>
<keyword evidence="11" id="KW-0482">Metalloprotease</keyword>
<feature type="domain" description="Aminopeptidase N-like N-terminal" evidence="14">
    <location>
        <begin position="40"/>
        <end position="229"/>
    </location>
</feature>
<dbReference type="PANTHER" id="PTHR11533:SF174">
    <property type="entry name" value="PUROMYCIN-SENSITIVE AMINOPEPTIDASE-RELATED"/>
    <property type="match status" value="1"/>
</dbReference>
<evidence type="ECO:0000256" key="10">
    <source>
        <dbReference type="ARBA" id="ARBA00022833"/>
    </source>
</evidence>
<keyword evidence="10" id="KW-0862">Zinc</keyword>
<evidence type="ECO:0000256" key="9">
    <source>
        <dbReference type="ARBA" id="ARBA00022801"/>
    </source>
</evidence>
<feature type="signal peptide" evidence="12">
    <location>
        <begin position="1"/>
        <end position="25"/>
    </location>
</feature>
<dbReference type="SUPFAM" id="SSF48371">
    <property type="entry name" value="ARM repeat"/>
    <property type="match status" value="1"/>
</dbReference>
<evidence type="ECO:0000256" key="5">
    <source>
        <dbReference type="ARBA" id="ARBA00015611"/>
    </source>
</evidence>
<dbReference type="GO" id="GO:0005615">
    <property type="term" value="C:extracellular space"/>
    <property type="evidence" value="ECO:0007669"/>
    <property type="project" value="TreeGrafter"/>
</dbReference>
<dbReference type="GO" id="GO:0005737">
    <property type="term" value="C:cytoplasm"/>
    <property type="evidence" value="ECO:0007669"/>
    <property type="project" value="TreeGrafter"/>
</dbReference>
<dbReference type="Gene3D" id="1.25.10.10">
    <property type="entry name" value="Leucine-rich Repeat Variant"/>
    <property type="match status" value="1"/>
</dbReference>
<sequence length="834" mass="95355">MNMVFKICRMTGVGACILAYQLAFGAPRGDTLPQVAQLVHTRLDISFDYPHHLVLGKAWITLQPTQEQQDSLILDAKSMQVATVALQRDTGKQLLPFSYDGWQLRIKLDKRYSYRKAYTVYVEYTAMPDSLKTTAAGPVQTNKGIYFVSAGKDSTGQLYQVWTQGETSGASSWFPTIDQPDQRSTSEISITMPAPYISLSNGVLSSRQQHPDGSHTETWIMSDPHAPYLFMLAVGKFEKYHDSWNGMAVDYYMEPGYIAYAKEIFGRTPQMIGYFSEKIGYRFPWPKYAQIVVKDYFSGGMENTSATLFGDLLRRKPRALIGDEEAKWIIPHELFHQWFGDLVTCEQWSQLALNESFANFGEVLWGEYAYGKDAAHHHAYEAMLKYFQQCREGKDHPLIYNDYREESQLFDAVTYEKGGCILGMLRALVGEKAFFGALSNYLKVNAFKAVNANDLRTAFENETGRDLKWFWDQWFYRKGYPVLDISYRYNDLESSVAVTIRQEQEEDIFILPLKIDIYTGGETATQEIIVNRRLQTFIIPYPNKHARPLLVNVDADKQLICKKTDRKSLEAFIYQYRRGRNYLDRREALKACLLAQDTSARARAFLYTGLKDANDGLRKLVIQFMNIDNAAIRNTYAATIDSLARYDTEALVRQAAIKKLRSLNDPAYTNLFIRSLQDSSYNVVASSLIALNRLDRQLATRHMTPFLEDNEMASTILDIYLSNEDPKDNRSFLEIIARQNERQQQGYLVKYLRYLATLNDADTIAAGLEEFQRIVMGIDARFMDQPGMLGNLELLAEFKLDLIKKTASKSVRSSLEKQVASIRSAINHLSANMN</sequence>
<dbReference type="Gene3D" id="2.60.40.1730">
    <property type="entry name" value="tricorn interacting facor f3 domain"/>
    <property type="match status" value="1"/>
</dbReference>
<evidence type="ECO:0000259" key="14">
    <source>
        <dbReference type="Pfam" id="PF17900"/>
    </source>
</evidence>
<evidence type="ECO:0000313" key="15">
    <source>
        <dbReference type="EMBL" id="TWI82113.1"/>
    </source>
</evidence>
<dbReference type="InterPro" id="IPR016024">
    <property type="entry name" value="ARM-type_fold"/>
</dbReference>
<evidence type="ECO:0000256" key="1">
    <source>
        <dbReference type="ARBA" id="ARBA00000098"/>
    </source>
</evidence>
<name>A0A562SM02_CHIJA</name>
<dbReference type="GO" id="GO:0016020">
    <property type="term" value="C:membrane"/>
    <property type="evidence" value="ECO:0007669"/>
    <property type="project" value="TreeGrafter"/>
</dbReference>
<dbReference type="GO" id="GO:0008270">
    <property type="term" value="F:zinc ion binding"/>
    <property type="evidence" value="ECO:0007669"/>
    <property type="project" value="InterPro"/>
</dbReference>
<comment type="similarity">
    <text evidence="3">Belongs to the peptidase M1 family.</text>
</comment>
<keyword evidence="16" id="KW-1185">Reference proteome</keyword>
<gene>
    <name evidence="15" type="ORF">LX66_5431</name>
</gene>
<dbReference type="GO" id="GO:0070006">
    <property type="term" value="F:metalloaminopeptidase activity"/>
    <property type="evidence" value="ECO:0007669"/>
    <property type="project" value="TreeGrafter"/>
</dbReference>
<dbReference type="GO" id="GO:0016285">
    <property type="term" value="F:alanyl aminopeptidase activity"/>
    <property type="evidence" value="ECO:0007669"/>
    <property type="project" value="UniProtKB-EC"/>
</dbReference>
<dbReference type="InterPro" id="IPR045357">
    <property type="entry name" value="Aminopeptidase_N-like_N"/>
</dbReference>
<dbReference type="InterPro" id="IPR050344">
    <property type="entry name" value="Peptidase_M1_aminopeptidases"/>
</dbReference>
<evidence type="ECO:0000256" key="8">
    <source>
        <dbReference type="ARBA" id="ARBA00022723"/>
    </source>
</evidence>
<dbReference type="GO" id="GO:0042277">
    <property type="term" value="F:peptide binding"/>
    <property type="evidence" value="ECO:0007669"/>
    <property type="project" value="TreeGrafter"/>
</dbReference>
<evidence type="ECO:0000259" key="13">
    <source>
        <dbReference type="Pfam" id="PF01433"/>
    </source>
</evidence>
<dbReference type="Pfam" id="PF01433">
    <property type="entry name" value="Peptidase_M1"/>
    <property type="match status" value="1"/>
</dbReference>
<dbReference type="SUPFAM" id="SSF55486">
    <property type="entry name" value="Metalloproteases ('zincins'), catalytic domain"/>
    <property type="match status" value="1"/>
</dbReference>
<keyword evidence="7" id="KW-0645">Protease</keyword>
<dbReference type="AlphaFoldDB" id="A0A562SM02"/>
<dbReference type="PANTHER" id="PTHR11533">
    <property type="entry name" value="PROTEASE M1 ZINC METALLOPROTEASE"/>
    <property type="match status" value="1"/>
</dbReference>
<dbReference type="InterPro" id="IPR042097">
    <property type="entry name" value="Aminopeptidase_N-like_N_sf"/>
</dbReference>
<protein>
    <recommendedName>
        <fullName evidence="5">Aminopeptidase N</fullName>
        <ecNumber evidence="4">3.4.11.2</ecNumber>
    </recommendedName>
</protein>
<evidence type="ECO:0000256" key="3">
    <source>
        <dbReference type="ARBA" id="ARBA00010136"/>
    </source>
</evidence>
<evidence type="ECO:0000256" key="2">
    <source>
        <dbReference type="ARBA" id="ARBA00001947"/>
    </source>
</evidence>
<evidence type="ECO:0000256" key="4">
    <source>
        <dbReference type="ARBA" id="ARBA00012564"/>
    </source>
</evidence>
<keyword evidence="6 15" id="KW-0031">Aminopeptidase</keyword>
<dbReference type="InterPro" id="IPR011989">
    <property type="entry name" value="ARM-like"/>
</dbReference>
<dbReference type="GO" id="GO:0043171">
    <property type="term" value="P:peptide catabolic process"/>
    <property type="evidence" value="ECO:0007669"/>
    <property type="project" value="TreeGrafter"/>
</dbReference>
<dbReference type="Gene3D" id="1.10.390.10">
    <property type="entry name" value="Neutral Protease Domain 2"/>
    <property type="match status" value="1"/>
</dbReference>
<comment type="caution">
    <text evidence="15">The sequence shown here is derived from an EMBL/GenBank/DDBJ whole genome shotgun (WGS) entry which is preliminary data.</text>
</comment>
<keyword evidence="12" id="KW-0732">Signal</keyword>
<feature type="domain" description="Peptidase M1 membrane alanine aminopeptidase" evidence="13">
    <location>
        <begin position="268"/>
        <end position="474"/>
    </location>
</feature>
<dbReference type="EC" id="3.4.11.2" evidence="4"/>
<dbReference type="InterPro" id="IPR001930">
    <property type="entry name" value="Peptidase_M1"/>
</dbReference>
<dbReference type="InterPro" id="IPR027268">
    <property type="entry name" value="Peptidase_M4/M1_CTD_sf"/>
</dbReference>
<accession>A0A562SM02</accession>
<evidence type="ECO:0000256" key="7">
    <source>
        <dbReference type="ARBA" id="ARBA00022670"/>
    </source>
</evidence>
<keyword evidence="8" id="KW-0479">Metal-binding</keyword>
<organism evidence="15 16">
    <name type="scientific">Chitinophaga japonensis</name>
    <name type="common">Flexibacter japonensis</name>
    <dbReference type="NCBI Taxonomy" id="104662"/>
    <lineage>
        <taxon>Bacteria</taxon>
        <taxon>Pseudomonadati</taxon>
        <taxon>Bacteroidota</taxon>
        <taxon>Chitinophagia</taxon>
        <taxon>Chitinophagales</taxon>
        <taxon>Chitinophagaceae</taxon>
        <taxon>Chitinophaga</taxon>
    </lineage>
</organism>
<comment type="catalytic activity">
    <reaction evidence="1">
        <text>Release of an N-terminal amino acid, Xaa-|-Yaa- from a peptide, amide or arylamide. Xaa is preferably Ala, but may be most amino acids including Pro (slow action). When a terminal hydrophobic residue is followed by a prolyl residue, the two may be released as an intact Xaa-Pro dipeptide.</text>
        <dbReference type="EC" id="3.4.11.2"/>
    </reaction>
</comment>
<dbReference type="InterPro" id="IPR014782">
    <property type="entry name" value="Peptidase_M1_dom"/>
</dbReference>
<dbReference type="GO" id="GO:0006508">
    <property type="term" value="P:proteolysis"/>
    <property type="evidence" value="ECO:0007669"/>
    <property type="project" value="UniProtKB-KW"/>
</dbReference>
<dbReference type="SUPFAM" id="SSF63737">
    <property type="entry name" value="Leukotriene A4 hydrolase N-terminal domain"/>
    <property type="match status" value="1"/>
</dbReference>
<evidence type="ECO:0000313" key="16">
    <source>
        <dbReference type="Proteomes" id="UP000316778"/>
    </source>
</evidence>
<comment type="cofactor">
    <cofactor evidence="2">
        <name>Zn(2+)</name>
        <dbReference type="ChEBI" id="CHEBI:29105"/>
    </cofactor>
</comment>
<evidence type="ECO:0000256" key="6">
    <source>
        <dbReference type="ARBA" id="ARBA00022438"/>
    </source>
</evidence>